<feature type="transmembrane region" description="Helical" evidence="1">
    <location>
        <begin position="259"/>
        <end position="279"/>
    </location>
</feature>
<feature type="transmembrane region" description="Helical" evidence="1">
    <location>
        <begin position="360"/>
        <end position="382"/>
    </location>
</feature>
<evidence type="ECO:0000313" key="2">
    <source>
        <dbReference type="EMBL" id="ASJ73796.1"/>
    </source>
</evidence>
<keyword evidence="1" id="KW-0812">Transmembrane</keyword>
<dbReference type="OrthoDB" id="9759690at2"/>
<reference evidence="2 3" key="1">
    <citation type="submission" date="2016-12" db="EMBL/GenBank/DDBJ databases">
        <authorList>
            <person name="Song W.-J."/>
            <person name="Kurnit D.M."/>
        </authorList>
    </citation>
    <scope>NUCLEOTIDE SEQUENCE [LARGE SCALE GENOMIC DNA]</scope>
    <source>
        <strain evidence="2 3">IMCC3135</strain>
    </source>
</reference>
<dbReference type="KEGG" id="gai:IMCC3135_18585"/>
<feature type="transmembrane region" description="Helical" evidence="1">
    <location>
        <begin position="231"/>
        <end position="252"/>
    </location>
</feature>
<dbReference type="GO" id="GO:0004222">
    <property type="term" value="F:metalloendopeptidase activity"/>
    <property type="evidence" value="ECO:0007669"/>
    <property type="project" value="InterPro"/>
</dbReference>
<gene>
    <name evidence="2" type="ORF">IMCC3135_18585</name>
</gene>
<evidence type="ECO:0008006" key="4">
    <source>
        <dbReference type="Google" id="ProtNLM"/>
    </source>
</evidence>
<proteinExistence type="predicted"/>
<keyword evidence="1" id="KW-1133">Transmembrane helix</keyword>
<feature type="transmembrane region" description="Helical" evidence="1">
    <location>
        <begin position="285"/>
        <end position="304"/>
    </location>
</feature>
<feature type="transmembrane region" description="Helical" evidence="1">
    <location>
        <begin position="427"/>
        <end position="446"/>
    </location>
</feature>
<protein>
    <recommendedName>
        <fullName evidence="4">Peptidase M50 domain-containing protein</fullName>
    </recommendedName>
</protein>
<dbReference type="PANTHER" id="PTHR13325:SF3">
    <property type="entry name" value="MEMBRANE-BOUND TRANSCRIPTION FACTOR SITE-2 PROTEASE"/>
    <property type="match status" value="1"/>
</dbReference>
<dbReference type="RefSeq" id="WP_157736089.1">
    <property type="nucleotide sequence ID" value="NZ_CP018632.1"/>
</dbReference>
<keyword evidence="1" id="KW-0472">Membrane</keyword>
<organism evidence="2 3">
    <name type="scientific">Granulosicoccus antarcticus IMCC3135</name>
    <dbReference type="NCBI Taxonomy" id="1192854"/>
    <lineage>
        <taxon>Bacteria</taxon>
        <taxon>Pseudomonadati</taxon>
        <taxon>Pseudomonadota</taxon>
        <taxon>Gammaproteobacteria</taxon>
        <taxon>Chromatiales</taxon>
        <taxon>Granulosicoccaceae</taxon>
        <taxon>Granulosicoccus</taxon>
    </lineage>
</organism>
<dbReference type="InterPro" id="IPR001193">
    <property type="entry name" value="MBTPS2"/>
</dbReference>
<evidence type="ECO:0000256" key="1">
    <source>
        <dbReference type="SAM" id="Phobius"/>
    </source>
</evidence>
<dbReference type="CDD" id="cd05709">
    <property type="entry name" value="S2P-M50"/>
    <property type="match status" value="1"/>
</dbReference>
<accession>A0A2Z2NQP2</accession>
<dbReference type="SUPFAM" id="SSF111369">
    <property type="entry name" value="HlyD-like secretion proteins"/>
    <property type="match status" value="1"/>
</dbReference>
<sequence length="715" mass="79065">MSDTSLFSSQWHRVRDVRPRLASDVTVSRHVYRGRTAYVLHRRATAACHRLDVASFELVDRLDGDTTVGQLWERAIVERDKGAPTQDEWIALLAELHAAELIVVDRRVPEEKLFDRRQQHQRAQQRQRYLNPLYLRFALHDPDKWLTRFTPFAQLLFSRGAGLVWLTLIIWACLSVFTQADQLWDSLSGSSLLSSRYTLLFALIYPPLKLLHEFAHALAVKRAGGEVHETGIALMVLLPLPYVDASASALFADKYDRMLVSAAGILVELACAAIGALLWANTEGMLQDIGLVMFMVGGISTLLLNGNPLLKFDGYYLLADWIEIPNLTARSRAAVLGTLRSLVSGKPESRKRYDDRGERVWLHAYGVLSVIYRTLLMLSIAWMLSDRWFFLGVLLASVVLILVLILPVWKAISALIKDPVYRSGRSALLAGVVPLLLVMMLFWLPVPNSSVVPGVVWIPDEAVVRVSSECDISDVFAQPGQNVKAGDTLFICKEPEAQARLHELVARVDELRVRRAGAAARDPLTLNTLDAELAASDAALADTRERIVAATLRATLDGLFDVVDTSALLGRSLDRGDVVGYVIPPTVRTVRLAIDEEWIVRFDDRLKSVQLRVSGANGRARVYDTTVLRRTPKASHRVASAALSSYGGGLHTADPDGDGRLLKQAVFDVELEWPEMAGSAAVGSHVGVRLVYASTPLLERLSTALRLAIASRVAS</sequence>
<dbReference type="AlphaFoldDB" id="A0A2Z2NQP2"/>
<dbReference type="Proteomes" id="UP000250079">
    <property type="component" value="Chromosome"/>
</dbReference>
<feature type="transmembrane region" description="Helical" evidence="1">
    <location>
        <begin position="388"/>
        <end position="406"/>
    </location>
</feature>
<dbReference type="PANTHER" id="PTHR13325">
    <property type="entry name" value="PROTEASE M50 MEMBRANE-BOUND TRANSCRIPTION FACTOR SITE 2 PROTEASE"/>
    <property type="match status" value="1"/>
</dbReference>
<feature type="transmembrane region" description="Helical" evidence="1">
    <location>
        <begin position="197"/>
        <end position="219"/>
    </location>
</feature>
<dbReference type="EMBL" id="CP018632">
    <property type="protein sequence ID" value="ASJ73796.1"/>
    <property type="molecule type" value="Genomic_DNA"/>
</dbReference>
<keyword evidence="3" id="KW-1185">Reference proteome</keyword>
<dbReference type="GO" id="GO:0005737">
    <property type="term" value="C:cytoplasm"/>
    <property type="evidence" value="ECO:0007669"/>
    <property type="project" value="TreeGrafter"/>
</dbReference>
<evidence type="ECO:0000313" key="3">
    <source>
        <dbReference type="Proteomes" id="UP000250079"/>
    </source>
</evidence>
<name>A0A2Z2NQP2_9GAMM</name>
<feature type="transmembrane region" description="Helical" evidence="1">
    <location>
        <begin position="156"/>
        <end position="177"/>
    </location>
</feature>
<dbReference type="GO" id="GO:0016020">
    <property type="term" value="C:membrane"/>
    <property type="evidence" value="ECO:0007669"/>
    <property type="project" value="InterPro"/>
</dbReference>
<dbReference type="GO" id="GO:0031293">
    <property type="term" value="P:membrane protein intracellular domain proteolysis"/>
    <property type="evidence" value="ECO:0007669"/>
    <property type="project" value="TreeGrafter"/>
</dbReference>